<evidence type="ECO:0000313" key="3">
    <source>
        <dbReference type="Proteomes" id="UP000332487"/>
    </source>
</evidence>
<dbReference type="Proteomes" id="UP000332487">
    <property type="component" value="Unassembled WGS sequence"/>
</dbReference>
<feature type="region of interest" description="Disordered" evidence="1">
    <location>
        <begin position="1"/>
        <end position="23"/>
    </location>
</feature>
<dbReference type="AlphaFoldDB" id="C7DHL5"/>
<gene>
    <name evidence="2" type="ORF">UNLARM2_0558</name>
</gene>
<organism evidence="2 3">
    <name type="scientific">Candidatus Micrarchaeum acidiphilum ARMAN-2</name>
    <dbReference type="NCBI Taxonomy" id="425595"/>
    <lineage>
        <taxon>Archaea</taxon>
        <taxon>Candidatus Micrarchaeota</taxon>
        <taxon>Candidatus Micrarchaeia</taxon>
        <taxon>Candidatus Micrarchaeales</taxon>
        <taxon>Candidatus Micrarchaeaceae</taxon>
        <taxon>Candidatus Micrarchaeum</taxon>
    </lineage>
</organism>
<reference evidence="2 3" key="1">
    <citation type="journal article" date="2009" name="Genome Biol.">
        <title>Community-wide analysis of microbial genome sequence signatures.</title>
        <authorList>
            <person name="Dick G.J."/>
            <person name="Andersson A.F."/>
            <person name="Baker B.J."/>
            <person name="Simmons S.L."/>
            <person name="Thomas B.C."/>
            <person name="Yelton A.P."/>
            <person name="Banfield J.F."/>
        </authorList>
    </citation>
    <scope>NUCLEOTIDE SEQUENCE [LARGE SCALE GENOMIC DNA]</scope>
    <source>
        <strain evidence="2">ARMAN-2</strain>
    </source>
</reference>
<sequence length="101" mass="11087">MPEQNDRDSKRIKREASARKRAREAFDRSQIEAVLSAAGIKEAKPEAIDAISALMEERIAQIAARSAEAAEDREERQLSAAAVAVAAQREAESRRAAAEIR</sequence>
<protein>
    <submittedName>
        <fullName evidence="2">Uncharacterized protein</fullName>
    </submittedName>
</protein>
<accession>C7DHL5</accession>
<proteinExistence type="predicted"/>
<keyword evidence="3" id="KW-1185">Reference proteome</keyword>
<name>C7DHL5_MICA2</name>
<dbReference type="EMBL" id="GG697240">
    <property type="protein sequence ID" value="EET90117.1"/>
    <property type="molecule type" value="Genomic_DNA"/>
</dbReference>
<evidence type="ECO:0000256" key="1">
    <source>
        <dbReference type="SAM" id="MobiDB-lite"/>
    </source>
</evidence>
<evidence type="ECO:0000313" key="2">
    <source>
        <dbReference type="EMBL" id="EET90117.1"/>
    </source>
</evidence>
<reference evidence="2 3" key="2">
    <citation type="journal article" date="2010" name="Proc. Natl. Acad. Sci. U.S.A.">
        <title>Enigmatic, ultrasmall, uncultivated Archaea.</title>
        <authorList>
            <person name="Baker B.J."/>
            <person name="Comolli L.R."/>
            <person name="Dick G.J."/>
            <person name="Hauser L.J."/>
            <person name="Hyatt D."/>
            <person name="Dill B.D."/>
            <person name="Land M.L."/>
            <person name="Verberkmoes N.C."/>
            <person name="Hettich R.L."/>
            <person name="Banfield J.F."/>
        </authorList>
    </citation>
    <scope>NUCLEOTIDE SEQUENCE [LARGE SCALE GENOMIC DNA]</scope>
    <source>
        <strain evidence="2">ARMAN-2</strain>
    </source>
</reference>